<dbReference type="InterPro" id="IPR050909">
    <property type="entry name" value="Bact_Autotransporter_VF"/>
</dbReference>
<reference evidence="6 7" key="1">
    <citation type="submission" date="2006-01" db="EMBL/GenBank/DDBJ databases">
        <title>Complete sequence of Rhodopseudomonas palustris HaA2.</title>
        <authorList>
            <consortium name="US DOE Joint Genome Institute"/>
            <person name="Copeland A."/>
            <person name="Lucas S."/>
            <person name="Lapidus A."/>
            <person name="Barry K."/>
            <person name="Detter J.C."/>
            <person name="Glavina T."/>
            <person name="Hammon N."/>
            <person name="Israni S."/>
            <person name="Pitluck S."/>
            <person name="Chain P."/>
            <person name="Malfatti S."/>
            <person name="Shin M."/>
            <person name="Vergez L."/>
            <person name="Schmutz J."/>
            <person name="Larimer F."/>
            <person name="Land M."/>
            <person name="Hauser L."/>
            <person name="Pelletier D.A."/>
            <person name="Kyrpides N."/>
            <person name="Anderson I."/>
            <person name="Oda Y."/>
            <person name="Harwood C.S."/>
            <person name="Richardson P."/>
        </authorList>
    </citation>
    <scope>NUCLEOTIDE SEQUENCE [LARGE SCALE GENOMIC DNA]</scope>
    <source>
        <strain evidence="6 7">HaA2</strain>
    </source>
</reference>
<dbReference type="InterPro" id="IPR011050">
    <property type="entry name" value="Pectin_lyase_fold/virulence"/>
</dbReference>
<dbReference type="SUPFAM" id="SSF51126">
    <property type="entry name" value="Pectin lyase-like"/>
    <property type="match status" value="1"/>
</dbReference>
<dbReference type="PANTHER" id="PTHR12338:SF8">
    <property type="entry name" value="HEME_HEMOPEXIN-BINDING PROTEIN"/>
    <property type="match status" value="1"/>
</dbReference>
<dbReference type="InterPro" id="IPR008638">
    <property type="entry name" value="FhaB/CdiA-like_TPS"/>
</dbReference>
<evidence type="ECO:0000256" key="3">
    <source>
        <dbReference type="ARBA" id="ARBA00022729"/>
    </source>
</evidence>
<comment type="subcellular location">
    <subcellularLocation>
        <location evidence="1">Secreted</location>
    </subcellularLocation>
</comment>
<feature type="region of interest" description="Disordered" evidence="4">
    <location>
        <begin position="3305"/>
        <end position="3326"/>
    </location>
</feature>
<sequence>MMASNGNLRRTFSRRGVWLTTVSAVAMLLLPAAGQARSLNGAGSEVQSAPNVAADAASQAAQQAAAAARQTGDSLARAARAVQEMQAAQAAARAAAAVAQASAVVPNGLGVGGLLPNVSAGWSGAKTPTQSVDADGRTQVGIEQTSQRAILNWQSFNVGARTTLTFDQKGNANWVALNRVDSATAPSLILGNIRADGQVYVINQSGIIFGGGSQVNVGALIASAAGITDSQFLTKGIFSSQSGGAYAPSFTASGGKVVLETGATISTHAPASVTSGGGFVLLIGSEVANAGMIGTPNGQALLAAGDSFILRPGFGTDSNVTSTTRGIEIAPVIAQGGTAGGVVNSGLIVAQQGDITLTGRTITQAGALVSTTSVNSRGTIHLLNSASDDTGTVTLAGGSLSAILPELVSTDTALDAQRDALIAASAANLARPSGATGVFDNLSSLADRQDQSRIEIVTGGTINFKNGSYTAAQGGQIAASAGKRIFVEDGAALDVSGVRHVAVAMASNNIKVNVQGNELRDSPQNRDSEVLKNNDVWIDIRDLTLVPAGTGGYASDRYYTAGGLLEVGGYLGTTAHSIGEWSALGGSITLASAEVITQRGSLVDISGGSLDYAAGWIRSTNLIGSDGRSYSIDQAPSDLTFTSFGGSFSRRHSIQGKTDNRLTEIWGSVSGRGRDSYRWEEGYSVGRDAGRLTVFSPTVLLDGDIVADTIVGDRQVSKRSAGVADGYKAAQTTVAQAGGLVIGRSNGIDEDGAFGTPIVLAQVGPTTSELTADASLSTQATNQIQLDAARLSSFGLGLLRLTSSSSITVAAPLTLADGGSLQLIAPDVGINANVTARSGSVSIGNVAPVSKSASSAATPLFVDGTANFTLANAATIDLRGVWTNSSLERDEPDQAAYVDGGSLDVRMTHGSVVVESGTTIDVTSGATLTSKGRLIGGRGGSVSLVAGADIVEGVSDSIPASAKLVLDGTIRAEGVVGGGTLTLRAPQAVTFGGNAILASGVLPPGVPLPASVQLTEGFVLPAGTVMTFAATRTLDVFAPGAPIPMGARPLNGVPTILADSWTVPVGVGGTANGNTPLVAGRVMPAGTSVVLYSMPGGYVLPASAFPNGLPAQPYTATLMPGDRLLKAVRFEAGEILPQGAVLTQAISFKPALTLDPAILATGFSNYSIASLGGIAIGDGVALRPIVPTLRLSEGSAAAASGTDPARALESWQPSVYLDSPNDAVITQRPGASIALAGASMALGRGAVIEVDPLQSISLTTNQATVDGSLIAHGGRIALLPDLQRRFLIGSLWIGGDAVLDVSGEAVTARDSRGFRYGLVQDGGSLLIGLADATPASNGYLAATASPVVIRPGARLLANGASAIIDADRADGPDFSRSATLVGGDGGLIRIGSLASILLDGTLQARAGSLQAAGGTLNIALENSTLADQASVLRTITLAQEHVGSGLPSDATATSMGRLPVGVARLSAADITAGGFGTLDLWARDVLAFGSDVSLQMSEALLIHRGVFTVAAAAGAPDIRLSAPYLLLDGKTPNLVDGGAIPPGLGLNDYLGDFAATNVGHLTLTADLVDVRNSVQFGMVGRVFTLSASETVEVPGFAHVAVNSSGDVRFTNGELISNGPDLTITASQLYPTTGATGNVRVGPLRSPLPGDPDWTLTIRGLGDAPAVPLSVFGSLTLTAPTIDQGGIVRAPLGLITFGVVPRSFGTTAQYLSEVSLKPGSITSVSADGLTMPYGGTSDGLAYLYNGHSVAFVDLADFNSNNNFVETTINRGIVFGQATLTADQGARLDASGGGRLTGAGFFTGRGGSIDVLRTALANANPANIFSSSGAQVYALVPGAAAAGYAPVTPDVSAPAIGQQVTLDRAVGDLPAGTYTLMPATYALLPGAYRIELGAETSIGVNVTRLENGSYRASGYLGTANTAVRDALPTVLTITPAATVRTYSQYNETSYADFAIANANLFGAVRPRLERDASAIHFDFGPATGQVLDFRGVADLAPAAGGRSGTLFVSSRANIEVRAISSDAAAAGYASIVADDLNRFNAGALVIGGLYSLVQALDGAGVALGPQVAFLSAGNDTVVRSGAVISAGQVFLVGQSVRVEGGGVVDTRAGSNDVIDSALGYVFAAGSGAVLGVGNGRLDFLGPTGGSNQPANTIVVGDGASLLTQGTISLSSSGAPQLGDVNLAARYVALAASTFDVGTDADIVAGGGSGVRLTQHLIDRLLTSATPVERVTLAGGSSINLFGNATLNLLGQVGATPTLVLNTPAIYGWGASTDRATISADTVVWNGLATGVGSASSPYVSVAPGAVAPGGAGTGSGNLTISASHIEFGYGPGTRPQTQTALDRLALGFTTVDLVASDRITANSRGTLSVYASGTSSQTYAGGDLNMLTPLLTGEAGSAMSYTAGGRITLTAPASGATNTAAVAALGAEIKLNGASVMIDTAVALPSGRFAITAAQSIVLDQHAVVDLSGRAVQFFDVTKYSWGGDLVMEVTDGAIVQRPNALIDVSATHANAGTIKATATGASGLVDLRGRLLGQGGDGFVAGGFDVRVTSLPDFAGLNASLNAGGFFDARSFVIKTGDLVIGNEVRANRISVSLDGGALTIDGRLDASGASVGTISLAARDDLILTNNAVLDAHGSSVVRDGRGVAIDASNRAVVELTSVAGVVRIGSGSIIDLRAGDGVARGQLEINAPRVGSDDVGIDAAAGLTVRGAASISLNAFTSYMPSGGIIDQGLLDLIHGDSTAFMAAAGGNAALAARLTGLSNYGDAFRLRPGVEIRSATSDGNLIITGDLDLSGYRYGNITTGVRGSGDAGTLVIRAGGSLTVNGSINDGFAPPSVTPDDGNWYTPNTVVRPGLAATADVTFTPPFDPNYFDNVYVFPSANEFNNPDWPVVVSGSITDSTRTYYQGDVIEFGVLYGQITITQGTTLSARNPANATITQREPRAGSNWAVAPMLDPGMQSWSIRLVSGADLGSASSRTLSAASALHGRGDMVLDAPGLAGPEMASPLIAVIRTGTGSLELLAGSDFKQQSLFGIYTAGTSVAGTDAYNLDRAPSSDGTVLGAGNSAYEDTLNPQRMYFADHGGDLTLTTQGELRGFTSYGNSSSSGEIGNWLWLQGNASRGETAAWGINFGQYRFDGALNYGSGGVTMSGFAGIGTLGGGNVRVTAGGDAGSTTNFNLLADPALTSNQSFSVVVGSSGYVTADGNLVQFGGGALRLDVGGWINTGLSNDTELATGSVVNLRGDTRVTAGSIGQVGETGYGVVAAGDPRAPDVTRPRDRVVFSPLGLAVGDGAISLTTRGDLGLLTATDPGRQTPLGSGTATNDAGDPTLGSNTAFSLWTDRSGYTVFSGGGDIVQVPRTLSSTTTAFRLYDPGQFTAIAPAGSITTQIVLAPSRAGTLELFAGGSLFGQASMSSGAASSLAMPFQPLWVEGDLAWASSPAATTSNGFQITNVWGGTVGFSLFAFAFDAATNLHADASDPIRAYARGDVMMQIGSVIQTDPYSNPDLFTLVAAKPVDMRAGRDVLASGFILNTSPNDISNVAAGRDLLNTTLKIWGPGLLQVSAGRNIYQALGSKIVRIDQLDSTINSYGPIVSGDRQPGAGILLTAGAGPQGPSYADFAARYLDPRNLADPALPLLSSANAGKVVKTYDAELQVWLRERFGYQGSAADALAYFWALPIDQQNVFVRMVYFDELKAGGREYTDPTGPRSGSYVRGRAAIAALFPAQATGAGSVTLLNSAGIHTERGGDVQVLAPAGGLTLGVEGVVPPSTTGLLTQGAGDIQVFTRDSVLLGLSRVFTTFGGDILVWSEVGDINAGRGAKTSLVFTPPLRVYDDYGNVTLSPQTPSSGAGIATLSPIPQVPAGDIDLIAPLGTIDAGEAGIRASGNINLAALQIVNAANINVQGTATGLPTVQAPNMTAGLASTNATSATQQSAAPTSAGNEPRSVIIVEFLGFGGGDRDGDDDKERRRSQTKPDERATQDPSSPVQVIGAGSLDQAAMERLRPEERQRLVR</sequence>
<dbReference type="NCBIfam" id="TIGR01901">
    <property type="entry name" value="adhes_NPXG"/>
    <property type="match status" value="1"/>
</dbReference>
<feature type="compositionally biased region" description="Basic and acidic residues" evidence="4">
    <location>
        <begin position="3954"/>
        <end position="3976"/>
    </location>
</feature>
<keyword evidence="3" id="KW-0732">Signal</keyword>
<dbReference type="PANTHER" id="PTHR12338">
    <property type="entry name" value="AUTOTRANSPORTER"/>
    <property type="match status" value="1"/>
</dbReference>
<dbReference type="Pfam" id="PF05860">
    <property type="entry name" value="TPS"/>
    <property type="match status" value="1"/>
</dbReference>
<dbReference type="GO" id="GO:0005576">
    <property type="term" value="C:extracellular region"/>
    <property type="evidence" value="ECO:0007669"/>
    <property type="project" value="UniProtKB-SubCell"/>
</dbReference>
<dbReference type="KEGG" id="rpb:RPB_2234"/>
<feature type="compositionally biased region" description="Basic and acidic residues" evidence="4">
    <location>
        <begin position="3995"/>
        <end position="4009"/>
    </location>
</feature>
<evidence type="ECO:0000256" key="1">
    <source>
        <dbReference type="ARBA" id="ARBA00004613"/>
    </source>
</evidence>
<dbReference type="Proteomes" id="UP000008809">
    <property type="component" value="Chromosome"/>
</dbReference>
<dbReference type="Gene3D" id="2.160.20.10">
    <property type="entry name" value="Single-stranded right-handed beta-helix, Pectin lyase-like"/>
    <property type="match status" value="1"/>
</dbReference>
<keyword evidence="7" id="KW-1185">Reference proteome</keyword>
<dbReference type="SMART" id="SM00912">
    <property type="entry name" value="Haemagg_act"/>
    <property type="match status" value="1"/>
</dbReference>
<gene>
    <name evidence="6" type="ordered locus">RPB_2234</name>
</gene>
<name>Q2IXX1_RHOP2</name>
<dbReference type="STRING" id="316058.RPB_2234"/>
<evidence type="ECO:0000256" key="4">
    <source>
        <dbReference type="SAM" id="MobiDB-lite"/>
    </source>
</evidence>
<dbReference type="InterPro" id="IPR021026">
    <property type="entry name" value="Filamn_hemagglutn_DUF3739"/>
</dbReference>
<feature type="domain" description="Filamentous haemagglutinin FhaB/tRNA nuclease CdiA-like TPS" evidence="5">
    <location>
        <begin position="110"/>
        <end position="231"/>
    </location>
</feature>
<dbReference type="HOGENOM" id="CLU_000163_1_0_5"/>
<dbReference type="InterPro" id="IPR012334">
    <property type="entry name" value="Pectin_lyas_fold"/>
</dbReference>
<evidence type="ECO:0000259" key="5">
    <source>
        <dbReference type="SMART" id="SM00912"/>
    </source>
</evidence>
<keyword evidence="2" id="KW-0964">Secreted</keyword>
<proteinExistence type="predicted"/>
<organism evidence="6 7">
    <name type="scientific">Rhodopseudomonas palustris (strain HaA2)</name>
    <dbReference type="NCBI Taxonomy" id="316058"/>
    <lineage>
        <taxon>Bacteria</taxon>
        <taxon>Pseudomonadati</taxon>
        <taxon>Pseudomonadota</taxon>
        <taxon>Alphaproteobacteria</taxon>
        <taxon>Hyphomicrobiales</taxon>
        <taxon>Nitrobacteraceae</taxon>
        <taxon>Rhodopseudomonas</taxon>
    </lineage>
</organism>
<evidence type="ECO:0000313" key="6">
    <source>
        <dbReference type="EMBL" id="ABD06939.1"/>
    </source>
</evidence>
<dbReference type="EMBL" id="CP000250">
    <property type="protein sequence ID" value="ABD06939.1"/>
    <property type="molecule type" value="Genomic_DNA"/>
</dbReference>
<protein>
    <submittedName>
        <fullName evidence="6">Filamentous haemagglutinin-like protein</fullName>
    </submittedName>
</protein>
<evidence type="ECO:0000313" key="7">
    <source>
        <dbReference type="Proteomes" id="UP000008809"/>
    </source>
</evidence>
<feature type="region of interest" description="Disordered" evidence="4">
    <location>
        <begin position="3950"/>
        <end position="4009"/>
    </location>
</feature>
<dbReference type="Pfam" id="PF12545">
    <property type="entry name" value="DUF3739"/>
    <property type="match status" value="1"/>
</dbReference>
<accession>Q2IXX1</accession>
<dbReference type="eggNOG" id="COG3210">
    <property type="taxonomic scope" value="Bacteria"/>
</dbReference>
<evidence type="ECO:0000256" key="2">
    <source>
        <dbReference type="ARBA" id="ARBA00022525"/>
    </source>
</evidence>